<comment type="cofactor">
    <cofactor evidence="1">
        <name>Mn(2+)</name>
        <dbReference type="ChEBI" id="CHEBI:29035"/>
    </cofactor>
</comment>
<dbReference type="Pfam" id="PF00293">
    <property type="entry name" value="NUDIX"/>
    <property type="match status" value="1"/>
</dbReference>
<keyword evidence="5" id="KW-0460">Magnesium</keyword>
<keyword evidence="6" id="KW-0464">Manganese</keyword>
<dbReference type="CDD" id="cd03426">
    <property type="entry name" value="NUDIX_CoAse_Nudt7"/>
    <property type="match status" value="1"/>
</dbReference>
<proteinExistence type="predicted"/>
<keyword evidence="3" id="KW-0479">Metal-binding</keyword>
<dbReference type="GO" id="GO:0016787">
    <property type="term" value="F:hydrolase activity"/>
    <property type="evidence" value="ECO:0007669"/>
    <property type="project" value="UniProtKB-KW"/>
</dbReference>
<gene>
    <name evidence="9" type="ORF">TBK1r_31860</name>
</gene>
<dbReference type="SUPFAM" id="SSF55811">
    <property type="entry name" value="Nudix"/>
    <property type="match status" value="1"/>
</dbReference>
<accession>A0ABX5XUB1</accession>
<evidence type="ECO:0000313" key="9">
    <source>
        <dbReference type="EMBL" id="QDV84241.1"/>
    </source>
</evidence>
<evidence type="ECO:0000256" key="7">
    <source>
        <dbReference type="SAM" id="MobiDB-lite"/>
    </source>
</evidence>
<dbReference type="InterPro" id="IPR000086">
    <property type="entry name" value="NUDIX_hydrolase_dom"/>
</dbReference>
<evidence type="ECO:0000256" key="1">
    <source>
        <dbReference type="ARBA" id="ARBA00001936"/>
    </source>
</evidence>
<name>A0ABX5XUB1_9BACT</name>
<dbReference type="InterPro" id="IPR015797">
    <property type="entry name" value="NUDIX_hydrolase-like_dom_sf"/>
</dbReference>
<evidence type="ECO:0000256" key="5">
    <source>
        <dbReference type="ARBA" id="ARBA00022842"/>
    </source>
</evidence>
<feature type="region of interest" description="Disordered" evidence="7">
    <location>
        <begin position="35"/>
        <end position="73"/>
    </location>
</feature>
<feature type="domain" description="Nudix hydrolase" evidence="8">
    <location>
        <begin position="77"/>
        <end position="216"/>
    </location>
</feature>
<protein>
    <submittedName>
        <fullName evidence="9">NUDIX hydrolase</fullName>
    </submittedName>
</protein>
<evidence type="ECO:0000313" key="10">
    <source>
        <dbReference type="Proteomes" id="UP000318081"/>
    </source>
</evidence>
<dbReference type="EMBL" id="CP036432">
    <property type="protein sequence ID" value="QDV84241.1"/>
    <property type="molecule type" value="Genomic_DNA"/>
</dbReference>
<sequence>MSARDRAAEQLFAAESIKTFGSVVAQVLAQRSGNQTGKFPSGRFLNRSTSSPRASGGSKLAPRLSYGRHRGPARSDSRRAAVVIVVYPHRQTGRLCLTLTRRPKALSHHGGQVCLPGGQIESGESSLQAALREYHEELGLPVQVIDVVGCLSPIYVFASDNLVETQIVTTKCPTTQWRPDPVEVDEVIEMPVECLLHLGESDAPHSPPHCTLIDQKKQRIGKSQGSGEVFQYRFGHRAIEFDDCLGRRQDVWGATAMLLGEFAEIVSRAVEHWMRSDVR</sequence>
<keyword evidence="4 9" id="KW-0378">Hydrolase</keyword>
<comment type="cofactor">
    <cofactor evidence="2">
        <name>Mg(2+)</name>
        <dbReference type="ChEBI" id="CHEBI:18420"/>
    </cofactor>
</comment>
<keyword evidence="10" id="KW-1185">Reference proteome</keyword>
<organism evidence="9 10">
    <name type="scientific">Stieleria magnilauensis</name>
    <dbReference type="NCBI Taxonomy" id="2527963"/>
    <lineage>
        <taxon>Bacteria</taxon>
        <taxon>Pseudomonadati</taxon>
        <taxon>Planctomycetota</taxon>
        <taxon>Planctomycetia</taxon>
        <taxon>Pirellulales</taxon>
        <taxon>Pirellulaceae</taxon>
        <taxon>Stieleria</taxon>
    </lineage>
</organism>
<evidence type="ECO:0000256" key="3">
    <source>
        <dbReference type="ARBA" id="ARBA00022723"/>
    </source>
</evidence>
<dbReference type="InterPro" id="IPR045121">
    <property type="entry name" value="CoAse"/>
</dbReference>
<evidence type="ECO:0000256" key="2">
    <source>
        <dbReference type="ARBA" id="ARBA00001946"/>
    </source>
</evidence>
<dbReference type="PANTHER" id="PTHR12992">
    <property type="entry name" value="NUDIX HYDROLASE"/>
    <property type="match status" value="1"/>
</dbReference>
<reference evidence="9 10" key="1">
    <citation type="submission" date="2019-02" db="EMBL/GenBank/DDBJ databases">
        <title>Deep-cultivation of Planctomycetes and their phenomic and genomic characterization uncovers novel biology.</title>
        <authorList>
            <person name="Wiegand S."/>
            <person name="Jogler M."/>
            <person name="Boedeker C."/>
            <person name="Pinto D."/>
            <person name="Vollmers J."/>
            <person name="Rivas-Marin E."/>
            <person name="Kohn T."/>
            <person name="Peeters S.H."/>
            <person name="Heuer A."/>
            <person name="Rast P."/>
            <person name="Oberbeckmann S."/>
            <person name="Bunk B."/>
            <person name="Jeske O."/>
            <person name="Meyerdierks A."/>
            <person name="Storesund J.E."/>
            <person name="Kallscheuer N."/>
            <person name="Luecker S."/>
            <person name="Lage O.M."/>
            <person name="Pohl T."/>
            <person name="Merkel B.J."/>
            <person name="Hornburger P."/>
            <person name="Mueller R.-W."/>
            <person name="Bruemmer F."/>
            <person name="Labrenz M."/>
            <person name="Spormann A.M."/>
            <person name="Op den Camp H."/>
            <person name="Overmann J."/>
            <person name="Amann R."/>
            <person name="Jetten M.S.M."/>
            <person name="Mascher T."/>
            <person name="Medema M.H."/>
            <person name="Devos D.P."/>
            <person name="Kaster A.-K."/>
            <person name="Ovreas L."/>
            <person name="Rohde M."/>
            <person name="Galperin M.Y."/>
            <person name="Jogler C."/>
        </authorList>
    </citation>
    <scope>NUCLEOTIDE SEQUENCE [LARGE SCALE GENOMIC DNA]</scope>
    <source>
        <strain evidence="9 10">TBK1r</strain>
    </source>
</reference>
<dbReference type="PROSITE" id="PS51462">
    <property type="entry name" value="NUDIX"/>
    <property type="match status" value="1"/>
</dbReference>
<evidence type="ECO:0000259" key="8">
    <source>
        <dbReference type="PROSITE" id="PS51462"/>
    </source>
</evidence>
<evidence type="ECO:0000256" key="4">
    <source>
        <dbReference type="ARBA" id="ARBA00022801"/>
    </source>
</evidence>
<dbReference type="PANTHER" id="PTHR12992:SF11">
    <property type="entry name" value="MITOCHONDRIAL COENZYME A DIPHOSPHATASE NUDT8"/>
    <property type="match status" value="1"/>
</dbReference>
<dbReference type="Gene3D" id="3.90.79.10">
    <property type="entry name" value="Nucleoside Triphosphate Pyrophosphohydrolase"/>
    <property type="match status" value="1"/>
</dbReference>
<dbReference type="Proteomes" id="UP000318081">
    <property type="component" value="Chromosome"/>
</dbReference>
<evidence type="ECO:0000256" key="6">
    <source>
        <dbReference type="ARBA" id="ARBA00023211"/>
    </source>
</evidence>